<evidence type="ECO:0000313" key="1">
    <source>
        <dbReference type="EMBL" id="QAT62958.1"/>
    </source>
</evidence>
<gene>
    <name evidence="1" type="ORF">EQM13_16005</name>
</gene>
<name>A0A410QGJ3_9FIRM</name>
<sequence>MNVTNLSKCGYCCDLCKAYSPNILKNDQRKGLSEMWKSCYDLDIPPENIYCDGCKCQKAEAKLIDTECPVRKCDINEEFSHCGECSNYPCDKFNKRKGLSAKEVQKILKADYDVSQYNEYLLAYDNKTRIDEYRRNNKD</sequence>
<dbReference type="AlphaFoldDB" id="A0A410QGJ3"/>
<proteinExistence type="predicted"/>
<dbReference type="EMBL" id="CP035282">
    <property type="protein sequence ID" value="QAT62958.1"/>
    <property type="molecule type" value="Genomic_DNA"/>
</dbReference>
<keyword evidence="2" id="KW-1185">Reference proteome</keyword>
<dbReference type="OrthoDB" id="9803966at2"/>
<organism evidence="1 2">
    <name type="scientific">Acidilutibacter cellobiosedens</name>
    <dbReference type="NCBI Taxonomy" id="2507161"/>
    <lineage>
        <taxon>Bacteria</taxon>
        <taxon>Bacillati</taxon>
        <taxon>Bacillota</taxon>
        <taxon>Tissierellia</taxon>
        <taxon>Tissierellales</taxon>
        <taxon>Acidilutibacteraceae</taxon>
        <taxon>Acidilutibacter</taxon>
    </lineage>
</organism>
<dbReference type="Proteomes" id="UP000287969">
    <property type="component" value="Chromosome"/>
</dbReference>
<reference evidence="2" key="1">
    <citation type="submission" date="2019-01" db="EMBL/GenBank/DDBJ databases">
        <title>Draft genomes of a novel of Sporanaerobacter strains.</title>
        <authorList>
            <person name="Ma S."/>
        </authorList>
    </citation>
    <scope>NUCLEOTIDE SEQUENCE [LARGE SCALE GENOMIC DNA]</scope>
    <source>
        <strain evidence="2">NJN-17</strain>
    </source>
</reference>
<accession>A0A410QGJ3</accession>
<dbReference type="KEGG" id="spoa:EQM13_16005"/>
<dbReference type="Pfam" id="PF12675">
    <property type="entry name" value="DUF3795"/>
    <property type="match status" value="1"/>
</dbReference>
<evidence type="ECO:0000313" key="2">
    <source>
        <dbReference type="Proteomes" id="UP000287969"/>
    </source>
</evidence>
<protein>
    <submittedName>
        <fullName evidence="1">DUF3795 domain-containing protein</fullName>
    </submittedName>
</protein>
<dbReference type="InterPro" id="IPR024227">
    <property type="entry name" value="DUF3795"/>
</dbReference>